<dbReference type="OrthoDB" id="294295at2759"/>
<comment type="similarity">
    <text evidence="1">Belongs to the short-chain dehydrogenases/reductases (SDR) family. SDR65C subfamily.</text>
</comment>
<dbReference type="PRINTS" id="PR00081">
    <property type="entry name" value="GDHRDH"/>
</dbReference>
<gene>
    <name evidence="7" type="ORF">KFK09_028659</name>
</gene>
<feature type="region of interest" description="Disordered" evidence="6">
    <location>
        <begin position="1"/>
        <end position="20"/>
    </location>
</feature>
<dbReference type="PANTHER" id="PTHR42820:SF1">
    <property type="entry name" value="SHORT-CHAIN DEHYDROGENASE_REDUCTASE FAMILY PROTEIN"/>
    <property type="match status" value="1"/>
</dbReference>
<evidence type="ECO:0000256" key="2">
    <source>
        <dbReference type="ARBA" id="ARBA00050958"/>
    </source>
</evidence>
<evidence type="ECO:0000256" key="5">
    <source>
        <dbReference type="ARBA" id="ARBA00069361"/>
    </source>
</evidence>
<proteinExistence type="inferred from homology"/>
<feature type="compositionally biased region" description="Basic and acidic residues" evidence="6">
    <location>
        <begin position="10"/>
        <end position="20"/>
    </location>
</feature>
<accession>A0A8T3A442</accession>
<comment type="catalytic activity">
    <reaction evidence="3">
        <text>(10bR,4aS)-noroxomaritidine + NADPH + H(+) = (10bR,4aS)-oxomaritidine + NADP(+)</text>
        <dbReference type="Rhea" id="RHEA:63196"/>
        <dbReference type="ChEBI" id="CHEBI:15378"/>
        <dbReference type="ChEBI" id="CHEBI:57783"/>
        <dbReference type="ChEBI" id="CHEBI:58349"/>
        <dbReference type="ChEBI" id="CHEBI:133995"/>
        <dbReference type="ChEBI" id="CHEBI:146208"/>
    </reaction>
    <physiologicalReaction direction="left-to-right" evidence="3">
        <dbReference type="Rhea" id="RHEA:63197"/>
    </physiologicalReaction>
</comment>
<evidence type="ECO:0000313" key="8">
    <source>
        <dbReference type="Proteomes" id="UP000829196"/>
    </source>
</evidence>
<dbReference type="Proteomes" id="UP000829196">
    <property type="component" value="Unassembled WGS sequence"/>
</dbReference>
<sequence length="284" mass="28895">MTKLSPLITEQHKRERESMASNKLKLEGKVAIITGGASGIGETTTRLFAAHGASVVIADINDSLGHLVAASISPPGRCSFIHCDVRNELHLAAAVDHAITTYGRLDILFSNAGVAGPLTGILDLDPAGLDHTLAVHVRGTSLAIKHAGQAMAAAGTRGSIICMASVSGIQGGFAPVAYMTAKHAVLGLAKAAAAELGGKGVRVNCVSPYLLATPLTCGAYGIDGAKLEEISSAGAILKGTVLRADDVATAVLFLASDDSAFISGHNLVIDGGVTVVNTTLPKFV</sequence>
<comment type="catalytic activity">
    <reaction evidence="2">
        <text>(10bS,4aR)-noroxomaritidine + NADPH + H(+) = (10bS,4aR)-oxomaritidine + NADP(+)</text>
        <dbReference type="Rhea" id="RHEA:63200"/>
        <dbReference type="ChEBI" id="CHEBI:15378"/>
        <dbReference type="ChEBI" id="CHEBI:57783"/>
        <dbReference type="ChEBI" id="CHEBI:58349"/>
        <dbReference type="ChEBI" id="CHEBI:133996"/>
        <dbReference type="ChEBI" id="CHEBI:146209"/>
    </reaction>
    <physiologicalReaction direction="left-to-right" evidence="2">
        <dbReference type="Rhea" id="RHEA:63201"/>
    </physiologicalReaction>
</comment>
<keyword evidence="8" id="KW-1185">Reference proteome</keyword>
<dbReference type="InterPro" id="IPR036291">
    <property type="entry name" value="NAD(P)-bd_dom_sf"/>
</dbReference>
<dbReference type="EMBL" id="JAGYWB010000019">
    <property type="protein sequence ID" value="KAI0488820.1"/>
    <property type="molecule type" value="Genomic_DNA"/>
</dbReference>
<dbReference type="Pfam" id="PF13561">
    <property type="entry name" value="adh_short_C2"/>
    <property type="match status" value="1"/>
</dbReference>
<evidence type="ECO:0000256" key="4">
    <source>
        <dbReference type="ARBA" id="ARBA00055943"/>
    </source>
</evidence>
<evidence type="ECO:0000256" key="3">
    <source>
        <dbReference type="ARBA" id="ARBA00052456"/>
    </source>
</evidence>
<evidence type="ECO:0000256" key="6">
    <source>
        <dbReference type="SAM" id="MobiDB-lite"/>
    </source>
</evidence>
<dbReference type="AlphaFoldDB" id="A0A8T3A442"/>
<protein>
    <recommendedName>
        <fullName evidence="5">Noroxomaritidine/norcraugsodine reductase</fullName>
    </recommendedName>
</protein>
<dbReference type="InterPro" id="IPR002347">
    <property type="entry name" value="SDR_fam"/>
</dbReference>
<reference evidence="7" key="1">
    <citation type="journal article" date="2022" name="Front. Genet.">
        <title>Chromosome-Scale Assembly of the Dendrobium nobile Genome Provides Insights Into the Molecular Mechanism of the Biosynthesis of the Medicinal Active Ingredient of Dendrobium.</title>
        <authorList>
            <person name="Xu Q."/>
            <person name="Niu S.-C."/>
            <person name="Li K.-L."/>
            <person name="Zheng P.-J."/>
            <person name="Zhang X.-J."/>
            <person name="Jia Y."/>
            <person name="Liu Y."/>
            <person name="Niu Y.-X."/>
            <person name="Yu L.-H."/>
            <person name="Chen D.-F."/>
            <person name="Zhang G.-Q."/>
        </authorList>
    </citation>
    <scope>NUCLEOTIDE SEQUENCE</scope>
    <source>
        <tissue evidence="7">Leaf</tissue>
    </source>
</reference>
<name>A0A8T3A442_DENNO</name>
<evidence type="ECO:0000256" key="1">
    <source>
        <dbReference type="ARBA" id="ARBA00025714"/>
    </source>
</evidence>
<dbReference type="FunFam" id="3.40.50.720:FF:000084">
    <property type="entry name" value="Short-chain dehydrogenase reductase"/>
    <property type="match status" value="1"/>
</dbReference>
<dbReference type="SUPFAM" id="SSF51735">
    <property type="entry name" value="NAD(P)-binding Rossmann-fold domains"/>
    <property type="match status" value="1"/>
</dbReference>
<comment type="function">
    <text evidence="4">In the Amaryllidaceae alkaloids biosynthesic pathway, catalyzes the conversion of noroxomaritidine to oxomaritidine, a precursor of haemanthamine- and crinamine-type alkaloids, promising anticancer agents. Can also, to some extent, catalyze the condensation of 3,4-dihydroxybenzaldehyde (3,4-DHBA) and tyramine to produce norbelladine, and of isovanillin and tyramine to produce 4'-O-methylnorbelladine.</text>
</comment>
<dbReference type="PANTHER" id="PTHR42820">
    <property type="entry name" value="SHORT-CHAIN DEHYDROGENASE REDUCTASE"/>
    <property type="match status" value="1"/>
</dbReference>
<dbReference type="PRINTS" id="PR00080">
    <property type="entry name" value="SDRFAMILY"/>
</dbReference>
<evidence type="ECO:0000313" key="7">
    <source>
        <dbReference type="EMBL" id="KAI0488820.1"/>
    </source>
</evidence>
<organism evidence="7 8">
    <name type="scientific">Dendrobium nobile</name>
    <name type="common">Orchid</name>
    <dbReference type="NCBI Taxonomy" id="94219"/>
    <lineage>
        <taxon>Eukaryota</taxon>
        <taxon>Viridiplantae</taxon>
        <taxon>Streptophyta</taxon>
        <taxon>Embryophyta</taxon>
        <taxon>Tracheophyta</taxon>
        <taxon>Spermatophyta</taxon>
        <taxon>Magnoliopsida</taxon>
        <taxon>Liliopsida</taxon>
        <taxon>Asparagales</taxon>
        <taxon>Orchidaceae</taxon>
        <taxon>Epidendroideae</taxon>
        <taxon>Malaxideae</taxon>
        <taxon>Dendrobiinae</taxon>
        <taxon>Dendrobium</taxon>
    </lineage>
</organism>
<comment type="caution">
    <text evidence="7">The sequence shown here is derived from an EMBL/GenBank/DDBJ whole genome shotgun (WGS) entry which is preliminary data.</text>
</comment>
<dbReference type="Gene3D" id="3.40.50.720">
    <property type="entry name" value="NAD(P)-binding Rossmann-like Domain"/>
    <property type="match status" value="1"/>
</dbReference>
<dbReference type="SMR" id="A0A8T3A442"/>